<dbReference type="EMBL" id="FP929139">
    <property type="protein sequence ID" value="CBY01610.1"/>
    <property type="molecule type" value="Genomic_DNA"/>
</dbReference>
<feature type="compositionally biased region" description="Polar residues" evidence="1">
    <location>
        <begin position="490"/>
        <end position="510"/>
    </location>
</feature>
<feature type="compositionally biased region" description="Low complexity" evidence="1">
    <location>
        <begin position="238"/>
        <end position="258"/>
    </location>
</feature>
<dbReference type="GeneID" id="13290593"/>
<keyword evidence="3" id="KW-1185">Reference proteome</keyword>
<feature type="compositionally biased region" description="Basic and acidic residues" evidence="1">
    <location>
        <begin position="539"/>
        <end position="552"/>
    </location>
</feature>
<gene>
    <name evidence="2" type="ORF">LEMA_P003970.1</name>
</gene>
<feature type="compositionally biased region" description="Acidic residues" evidence="1">
    <location>
        <begin position="771"/>
        <end position="786"/>
    </location>
</feature>
<feature type="region of interest" description="Disordered" evidence="1">
    <location>
        <begin position="218"/>
        <end position="259"/>
    </location>
</feature>
<feature type="compositionally biased region" description="Polar residues" evidence="1">
    <location>
        <begin position="344"/>
        <end position="359"/>
    </location>
</feature>
<sequence>MSDDAAPEGQRPLTSSNCNTAGSTVPFVPATTTDDVTVTDVPVTSSTTDSTTATNDVSAPPIAAGNSTGTGAVFTPATTTDNTTATAIVSTPATTIDDTTSTGVSIAHSPSITSRNRTIILHTSNPNNSNDPTQIPPIELKTHFAIKDALFEILTPNQYHSVFMAWNTQKREVHSGVRDPRTTDGNPFWLAYRMGYLDHSGVKKGYDLVKKYEMRASSSTSTAPGVGSGGAASGIGAPGPSSPRYAGPSSSTTTGSSSNAIVSPSLSTFSGPPSTTFYGPFLSGFGGASSSAASGRSSSGFAGSSSSTSGSQSSSRFAGPSSSTFTSHSLPSSILPSSSAHSRLATSTSDLRRPYTSTDLAPMSIGSRSVPTPPGQPNFAFSGRSASAFPLPPTSRFNLPSISTIMGGRLAPNTTNTTSKMPMGPPALPRVAGISGLHAVPPKGLFPSVAPSYILKSQNKREAPQPKSRSKRSKKGKEKATEESEKIIEGSSTSPVANQYGFTTNRQTNIKGKEKATDSNESMEMGAFLHNDDDGSMNTKRDKGKGRAKEPMIDLTTSEPRFTPSPSPPMYQRPSISSSSLIPDFSDESQNMMQPEDNDTSWLSHIINEGPVLGNRAWTPGFTNRSWAPEYTNEPQNSTDMQGGLWEQEFDDEGQNMMGVGTWAEDNNNQASNTIRGGSWAQDFNNQTQDTMGGASWTPDVTNERQERFIDPRSLLVQQPGSGQYEDFVFPSGSDVDELEGFVFSTGEEVEGEEGEDIEVGVGAEGTGDVAWDEWTNDGDNGETEG</sequence>
<name>E5AEH1_LEPMJ</name>
<feature type="compositionally biased region" description="Gly residues" evidence="1">
    <location>
        <begin position="226"/>
        <end position="237"/>
    </location>
</feature>
<evidence type="ECO:0000256" key="1">
    <source>
        <dbReference type="SAM" id="MobiDB-lite"/>
    </source>
</evidence>
<evidence type="ECO:0000313" key="3">
    <source>
        <dbReference type="Proteomes" id="UP000002668"/>
    </source>
</evidence>
<feature type="region of interest" description="Disordered" evidence="1">
    <location>
        <begin position="747"/>
        <end position="786"/>
    </location>
</feature>
<feature type="region of interest" description="Disordered" evidence="1">
    <location>
        <begin position="293"/>
        <end position="376"/>
    </location>
</feature>
<dbReference type="HOGENOM" id="CLU_356801_0_0_1"/>
<feature type="compositionally biased region" description="Low complexity" evidence="1">
    <location>
        <begin position="24"/>
        <end position="59"/>
    </location>
</feature>
<evidence type="ECO:0000313" key="2">
    <source>
        <dbReference type="EMBL" id="CBY01610.1"/>
    </source>
</evidence>
<feature type="compositionally biased region" description="Basic and acidic residues" evidence="1">
    <location>
        <begin position="478"/>
        <end position="488"/>
    </location>
</feature>
<dbReference type="RefSeq" id="XP_003845089.1">
    <property type="nucleotide sequence ID" value="XM_003845041.1"/>
</dbReference>
<feature type="region of interest" description="Disordered" evidence="1">
    <location>
        <begin position="1"/>
        <end position="70"/>
    </location>
</feature>
<dbReference type="AlphaFoldDB" id="E5AEH1"/>
<proteinExistence type="predicted"/>
<dbReference type="InParanoid" id="E5AEH1"/>
<feature type="region of interest" description="Disordered" evidence="1">
    <location>
        <begin position="457"/>
        <end position="577"/>
    </location>
</feature>
<accession>E5AEH1</accession>
<dbReference type="VEuPathDB" id="FungiDB:LEMA_P003970.1"/>
<feature type="compositionally biased region" description="Acidic residues" evidence="1">
    <location>
        <begin position="748"/>
        <end position="759"/>
    </location>
</feature>
<organism evidence="2 3">
    <name type="scientific">Leptosphaeria maculans (strain JN3 / isolate v23.1.3 / race Av1-4-5-6-7-8)</name>
    <name type="common">Blackleg fungus</name>
    <name type="synonym">Phoma lingam</name>
    <dbReference type="NCBI Taxonomy" id="985895"/>
    <lineage>
        <taxon>Eukaryota</taxon>
        <taxon>Fungi</taxon>
        <taxon>Dikarya</taxon>
        <taxon>Ascomycota</taxon>
        <taxon>Pezizomycotina</taxon>
        <taxon>Dothideomycetes</taxon>
        <taxon>Pleosporomycetidae</taxon>
        <taxon>Pleosporales</taxon>
        <taxon>Pleosporineae</taxon>
        <taxon>Leptosphaeriaceae</taxon>
        <taxon>Plenodomus</taxon>
        <taxon>Plenodomus lingam/Leptosphaeria maculans species complex</taxon>
    </lineage>
</organism>
<protein>
    <submittedName>
        <fullName evidence="2">Predicted protein</fullName>
    </submittedName>
</protein>
<feature type="compositionally biased region" description="Polar residues" evidence="1">
    <location>
        <begin position="12"/>
        <end position="23"/>
    </location>
</feature>
<dbReference type="Proteomes" id="UP000002668">
    <property type="component" value="Genome"/>
</dbReference>
<feature type="compositionally biased region" description="Basic residues" evidence="1">
    <location>
        <begin position="468"/>
        <end position="477"/>
    </location>
</feature>
<feature type="compositionally biased region" description="Low complexity" evidence="1">
    <location>
        <begin position="293"/>
        <end position="342"/>
    </location>
</feature>
<reference evidence="3" key="1">
    <citation type="journal article" date="2011" name="Nat. Commun.">
        <title>Effector diversification within compartments of the Leptosphaeria maculans genome affected by Repeat-Induced Point mutations.</title>
        <authorList>
            <person name="Rouxel T."/>
            <person name="Grandaubert J."/>
            <person name="Hane J.K."/>
            <person name="Hoede C."/>
            <person name="van de Wouw A.P."/>
            <person name="Couloux A."/>
            <person name="Dominguez V."/>
            <person name="Anthouard V."/>
            <person name="Bally P."/>
            <person name="Bourras S."/>
            <person name="Cozijnsen A.J."/>
            <person name="Ciuffetti L.M."/>
            <person name="Degrave A."/>
            <person name="Dilmaghani A."/>
            <person name="Duret L."/>
            <person name="Fudal I."/>
            <person name="Goodwin S.B."/>
            <person name="Gout L."/>
            <person name="Glaser N."/>
            <person name="Linglin J."/>
            <person name="Kema G.H.J."/>
            <person name="Lapalu N."/>
            <person name="Lawrence C.B."/>
            <person name="May K."/>
            <person name="Meyer M."/>
            <person name="Ollivier B."/>
            <person name="Poulain J."/>
            <person name="Schoch C.L."/>
            <person name="Simon A."/>
            <person name="Spatafora J.W."/>
            <person name="Stachowiak A."/>
            <person name="Turgeon B.G."/>
            <person name="Tyler B.M."/>
            <person name="Vincent D."/>
            <person name="Weissenbach J."/>
            <person name="Amselem J."/>
            <person name="Quesneville H."/>
            <person name="Oliver R.P."/>
            <person name="Wincker P."/>
            <person name="Balesdent M.-H."/>
            <person name="Howlett B.J."/>
        </authorList>
    </citation>
    <scope>NUCLEOTIDE SEQUENCE [LARGE SCALE GENOMIC DNA]</scope>
    <source>
        <strain evidence="3">JN3 / isolate v23.1.3 / race Av1-4-5-6-7-8</strain>
    </source>
</reference>